<protein>
    <submittedName>
        <fullName evidence="7">mRNAion cofactor vestigial-like protein 3</fullName>
    </submittedName>
</protein>
<name>A0ABR0ZPQ0_HUSHU</name>
<reference evidence="7 8" key="1">
    <citation type="submission" date="2021-05" db="EMBL/GenBank/DDBJ databases">
        <authorList>
            <person name="Zahm M."/>
            <person name="Klopp C."/>
            <person name="Cabau C."/>
            <person name="Kuhl H."/>
            <person name="Suciu R."/>
            <person name="Ciorpac M."/>
            <person name="Holostenco D."/>
            <person name="Gessner J."/>
            <person name="Wuertz S."/>
            <person name="Hohne C."/>
            <person name="Stock M."/>
            <person name="Gislard M."/>
            <person name="Lluch J."/>
            <person name="Milhes M."/>
            <person name="Lampietro C."/>
            <person name="Lopez Roques C."/>
            <person name="Donnadieu C."/>
            <person name="Du K."/>
            <person name="Schartl M."/>
            <person name="Guiguen Y."/>
        </authorList>
    </citation>
    <scope>NUCLEOTIDE SEQUENCE [LARGE SCALE GENOMIC DNA]</scope>
    <source>
        <strain evidence="7">Hh-F2</strain>
        <tissue evidence="7">Blood</tissue>
    </source>
</reference>
<comment type="similarity">
    <text evidence="5">Belongs to the vestigial family.</text>
</comment>
<keyword evidence="8" id="KW-1185">Reference proteome</keyword>
<dbReference type="Pfam" id="PF07545">
    <property type="entry name" value="Vg_Tdu"/>
    <property type="match status" value="1"/>
</dbReference>
<dbReference type="Proteomes" id="UP001369086">
    <property type="component" value="Unassembled WGS sequence"/>
</dbReference>
<feature type="region of interest" description="Disordered" evidence="6">
    <location>
        <begin position="265"/>
        <end position="284"/>
    </location>
</feature>
<dbReference type="PANTHER" id="PTHR15950">
    <property type="entry name" value="TRANSCRIPTION COFACTOR VESTIGIAL-LIKE PROTEIN"/>
    <property type="match status" value="1"/>
</dbReference>
<keyword evidence="3" id="KW-0804">Transcription</keyword>
<comment type="caution">
    <text evidence="7">The sequence shown here is derived from an EMBL/GenBank/DDBJ whole genome shotgun (WGS) entry which is preliminary data.</text>
</comment>
<dbReference type="EMBL" id="JAHFZB010000008">
    <property type="protein sequence ID" value="KAK6486798.1"/>
    <property type="molecule type" value="Genomic_DNA"/>
</dbReference>
<evidence type="ECO:0000256" key="1">
    <source>
        <dbReference type="ARBA" id="ARBA00004123"/>
    </source>
</evidence>
<feature type="compositionally biased region" description="Polar residues" evidence="6">
    <location>
        <begin position="266"/>
        <end position="284"/>
    </location>
</feature>
<keyword evidence="2" id="KW-0805">Transcription regulation</keyword>
<evidence type="ECO:0000256" key="4">
    <source>
        <dbReference type="ARBA" id="ARBA00023242"/>
    </source>
</evidence>
<feature type="compositionally biased region" description="Basic residues" evidence="6">
    <location>
        <begin position="228"/>
        <end position="249"/>
    </location>
</feature>
<dbReference type="PANTHER" id="PTHR15950:SF16">
    <property type="entry name" value="TRANSCRIPTION COFACTOR VESTIGIAL-LIKE PROTEIN 3"/>
    <property type="match status" value="1"/>
</dbReference>
<gene>
    <name evidence="7" type="ORF">HHUSO_G10472</name>
</gene>
<evidence type="ECO:0000313" key="8">
    <source>
        <dbReference type="Proteomes" id="UP001369086"/>
    </source>
</evidence>
<proteinExistence type="inferred from homology"/>
<feature type="compositionally biased region" description="Acidic residues" evidence="6">
    <location>
        <begin position="65"/>
        <end position="74"/>
    </location>
</feature>
<evidence type="ECO:0000256" key="6">
    <source>
        <dbReference type="SAM" id="MobiDB-lite"/>
    </source>
</evidence>
<evidence type="ECO:0000256" key="3">
    <source>
        <dbReference type="ARBA" id="ARBA00023163"/>
    </source>
</evidence>
<feature type="region of interest" description="Disordered" evidence="6">
    <location>
        <begin position="58"/>
        <end position="81"/>
    </location>
</feature>
<organism evidence="7 8">
    <name type="scientific">Huso huso</name>
    <name type="common">Beluga</name>
    <name type="synonym">Acipenser huso</name>
    <dbReference type="NCBI Taxonomy" id="61971"/>
    <lineage>
        <taxon>Eukaryota</taxon>
        <taxon>Metazoa</taxon>
        <taxon>Chordata</taxon>
        <taxon>Craniata</taxon>
        <taxon>Vertebrata</taxon>
        <taxon>Euteleostomi</taxon>
        <taxon>Actinopterygii</taxon>
        <taxon>Chondrostei</taxon>
        <taxon>Acipenseriformes</taxon>
        <taxon>Acipenseridae</taxon>
        <taxon>Huso</taxon>
    </lineage>
</organism>
<feature type="region of interest" description="Disordered" evidence="6">
    <location>
        <begin position="226"/>
        <end position="254"/>
    </location>
</feature>
<comment type="subcellular location">
    <subcellularLocation>
        <location evidence="1">Nucleus</location>
    </subcellularLocation>
</comment>
<evidence type="ECO:0000256" key="5">
    <source>
        <dbReference type="ARBA" id="ARBA00025784"/>
    </source>
</evidence>
<sequence length="319" mass="35135">MSCLEVMYHHQPYGAHQYLPATSAAAAAAAYKAAYYHHHHHQNQQKLAAFSKMYESLGPPAASKEEEEEEEEEATKEQPAETEYLSSRCILFTYFQGEISDVVDEHFSRALSQTSNFSLEPSALKSQKTTSSSLWKEGATLSGSQFPASLWNTSYQPQALPCLSGVHPEFPGAAAGAFHSSDPPSWASHALHQPAMPPAPAVSDSWHYPLASQASPTYTHVHDIYSHMHPHSHPHHHPHHSHILHHPHSTHLDSRYSPLLVPTVRTARNPTPQGDNPKTEPASATTATQLWAGAFHSTVDVGFDTGLQHQDKGKGSTWF</sequence>
<keyword evidence="4" id="KW-0539">Nucleus</keyword>
<dbReference type="InterPro" id="IPR011520">
    <property type="entry name" value="Vg_fam"/>
</dbReference>
<accession>A0ABR0ZPQ0</accession>
<evidence type="ECO:0000313" key="7">
    <source>
        <dbReference type="EMBL" id="KAK6486798.1"/>
    </source>
</evidence>
<evidence type="ECO:0000256" key="2">
    <source>
        <dbReference type="ARBA" id="ARBA00023015"/>
    </source>
</evidence>